<evidence type="ECO:0000313" key="1">
    <source>
        <dbReference type="EMBL" id="VDC28251.1"/>
    </source>
</evidence>
<protein>
    <submittedName>
        <fullName evidence="1">Uncharacterized protein</fullName>
    </submittedName>
</protein>
<dbReference type="AlphaFoldDB" id="A0A3P5XAF7"/>
<name>A0A3P5XAF7_9RHOB</name>
<gene>
    <name evidence="1" type="ORF">XINFAN_02026</name>
</gene>
<dbReference type="Proteomes" id="UP000277498">
    <property type="component" value="Unassembled WGS sequence"/>
</dbReference>
<reference evidence="1 2" key="1">
    <citation type="submission" date="2018-11" db="EMBL/GenBank/DDBJ databases">
        <authorList>
            <person name="Criscuolo A."/>
        </authorList>
    </citation>
    <scope>NUCLEOTIDE SEQUENCE [LARGE SCALE GENOMIC DNA]</scope>
    <source>
        <strain evidence="1">ACIP111625</strain>
    </source>
</reference>
<accession>A0A3P5XAF7</accession>
<organism evidence="1 2">
    <name type="scientific">Pseudogemmobacter humi</name>
    <dbReference type="NCBI Taxonomy" id="2483812"/>
    <lineage>
        <taxon>Bacteria</taxon>
        <taxon>Pseudomonadati</taxon>
        <taxon>Pseudomonadota</taxon>
        <taxon>Alphaproteobacteria</taxon>
        <taxon>Rhodobacterales</taxon>
        <taxon>Paracoccaceae</taxon>
        <taxon>Pseudogemmobacter</taxon>
    </lineage>
</organism>
<proteinExistence type="predicted"/>
<sequence>MMPRASWSEPLRRHRRRMTIAAALDLGTAAALILLLSTLAVIGGRAVLITLLNLTSPGLPPGCC</sequence>
<dbReference type="EMBL" id="UXAW01000067">
    <property type="protein sequence ID" value="VDC28251.1"/>
    <property type="molecule type" value="Genomic_DNA"/>
</dbReference>
<evidence type="ECO:0000313" key="2">
    <source>
        <dbReference type="Proteomes" id="UP000277498"/>
    </source>
</evidence>
<keyword evidence="2" id="KW-1185">Reference proteome</keyword>
<dbReference type="RefSeq" id="WP_124086577.1">
    <property type="nucleotide sequence ID" value="NZ_UXAW01000067.1"/>
</dbReference>